<keyword evidence="12" id="KW-1185">Reference proteome</keyword>
<reference evidence="11 12" key="2">
    <citation type="submission" date="2020-08" db="EMBL/GenBank/DDBJ databases">
        <title>Stappia taiwanensis sp. nov., isolated from a coastal thermal spring.</title>
        <authorList>
            <person name="Kampfer P."/>
        </authorList>
    </citation>
    <scope>NUCLEOTIDE SEQUENCE [LARGE SCALE GENOMIC DNA]</scope>
    <source>
        <strain evidence="11 12">DSM 23284</strain>
    </source>
</reference>
<keyword evidence="2 9" id="KW-0813">Transport</keyword>
<feature type="transmembrane region" description="Helical" evidence="9">
    <location>
        <begin position="133"/>
        <end position="151"/>
    </location>
</feature>
<evidence type="ECO:0000313" key="11">
    <source>
        <dbReference type="EMBL" id="MBA4611955.1"/>
    </source>
</evidence>
<keyword evidence="6 9" id="KW-1133">Transmembrane helix</keyword>
<evidence type="ECO:0000256" key="8">
    <source>
        <dbReference type="ARBA" id="ARBA00038436"/>
    </source>
</evidence>
<dbReference type="PANTHER" id="PTHR35011:SF4">
    <property type="entry name" value="SLL1102 PROTEIN"/>
    <property type="match status" value="1"/>
</dbReference>
<evidence type="ECO:0000256" key="3">
    <source>
        <dbReference type="ARBA" id="ARBA00022475"/>
    </source>
</evidence>
<comment type="function">
    <text evidence="9">Part of the tripartite ATP-independent periplasmic (TRAP) transport system.</text>
</comment>
<evidence type="ECO:0000256" key="1">
    <source>
        <dbReference type="ARBA" id="ARBA00004429"/>
    </source>
</evidence>
<gene>
    <name evidence="11" type="ORF">H1W37_09850</name>
</gene>
<evidence type="ECO:0000313" key="12">
    <source>
        <dbReference type="Proteomes" id="UP000559404"/>
    </source>
</evidence>
<evidence type="ECO:0000259" key="10">
    <source>
        <dbReference type="Pfam" id="PF04290"/>
    </source>
</evidence>
<dbReference type="InterPro" id="IPR055348">
    <property type="entry name" value="DctQ"/>
</dbReference>
<comment type="subcellular location">
    <subcellularLocation>
        <location evidence="1 9">Cell inner membrane</location>
        <topology evidence="1 9">Multi-pass membrane protein</topology>
    </subcellularLocation>
</comment>
<accession>A0A838XN63</accession>
<dbReference type="EMBL" id="JACEON010000007">
    <property type="protein sequence ID" value="MBA4611955.1"/>
    <property type="molecule type" value="Genomic_DNA"/>
</dbReference>
<evidence type="ECO:0000256" key="6">
    <source>
        <dbReference type="ARBA" id="ARBA00022989"/>
    </source>
</evidence>
<feature type="transmembrane region" description="Helical" evidence="9">
    <location>
        <begin position="48"/>
        <end position="70"/>
    </location>
</feature>
<reference evidence="11 12" key="1">
    <citation type="submission" date="2020-07" db="EMBL/GenBank/DDBJ databases">
        <authorList>
            <person name="Li M."/>
        </authorList>
    </citation>
    <scope>NUCLEOTIDE SEQUENCE [LARGE SCALE GENOMIC DNA]</scope>
    <source>
        <strain evidence="11 12">DSM 23284</strain>
    </source>
</reference>
<keyword evidence="7 9" id="KW-0472">Membrane</keyword>
<evidence type="ECO:0000256" key="7">
    <source>
        <dbReference type="ARBA" id="ARBA00023136"/>
    </source>
</evidence>
<evidence type="ECO:0000256" key="4">
    <source>
        <dbReference type="ARBA" id="ARBA00022519"/>
    </source>
</evidence>
<feature type="transmembrane region" description="Helical" evidence="9">
    <location>
        <begin position="91"/>
        <end position="113"/>
    </location>
</feature>
<dbReference type="AlphaFoldDB" id="A0A838XN63"/>
<dbReference type="GO" id="GO:0005886">
    <property type="term" value="C:plasma membrane"/>
    <property type="evidence" value="ECO:0007669"/>
    <property type="project" value="UniProtKB-SubCell"/>
</dbReference>
<proteinExistence type="inferred from homology"/>
<keyword evidence="4 9" id="KW-0997">Cell inner membrane</keyword>
<dbReference type="GO" id="GO:0022857">
    <property type="term" value="F:transmembrane transporter activity"/>
    <property type="evidence" value="ECO:0007669"/>
    <property type="project" value="UniProtKB-UniRule"/>
</dbReference>
<evidence type="ECO:0000256" key="5">
    <source>
        <dbReference type="ARBA" id="ARBA00022692"/>
    </source>
</evidence>
<feature type="domain" description="Tripartite ATP-independent periplasmic transporters DctQ component" evidence="10">
    <location>
        <begin position="29"/>
        <end position="161"/>
    </location>
</feature>
<feature type="transmembrane region" description="Helical" evidence="9">
    <location>
        <begin position="21"/>
        <end position="42"/>
    </location>
</feature>
<dbReference type="RefSeq" id="WP_181760143.1">
    <property type="nucleotide sequence ID" value="NZ_BMCR01000008.1"/>
</dbReference>
<evidence type="ECO:0000256" key="9">
    <source>
        <dbReference type="RuleBase" id="RU369079"/>
    </source>
</evidence>
<keyword evidence="3" id="KW-1003">Cell membrane</keyword>
<organism evidence="11 12">
    <name type="scientific">Stappia taiwanensis</name>
    <dbReference type="NCBI Taxonomy" id="992267"/>
    <lineage>
        <taxon>Bacteria</taxon>
        <taxon>Pseudomonadati</taxon>
        <taxon>Pseudomonadota</taxon>
        <taxon>Alphaproteobacteria</taxon>
        <taxon>Hyphomicrobiales</taxon>
        <taxon>Stappiaceae</taxon>
        <taxon>Stappia</taxon>
    </lineage>
</organism>
<evidence type="ECO:0000256" key="2">
    <source>
        <dbReference type="ARBA" id="ARBA00022448"/>
    </source>
</evidence>
<comment type="subunit">
    <text evidence="9">The complex comprises the extracytoplasmic solute receptor protein and the two transmembrane proteins.</text>
</comment>
<keyword evidence="5 9" id="KW-0812">Transmembrane</keyword>
<comment type="caution">
    <text evidence="11">The sequence shown here is derived from an EMBL/GenBank/DDBJ whole genome shotgun (WGS) entry which is preliminary data.</text>
</comment>
<sequence>MKRFTRYLVLQDGLSEFVGQVISWITLGLIGVLLIEIVARYFLNAPTIWAHELSTMLFGAFCILAGSYALRHHDHVRSEVIYALMPPRVQGFFDTIVFGLGLVVLAVFFRLSVDFAATSWAMNEFSARSVWQPPLYPIKTVIPIAVGLLLLQNIAEFLRALLRCLGIAFEDPRSEEDQHVAETHAPETLH</sequence>
<dbReference type="InterPro" id="IPR007387">
    <property type="entry name" value="TRAP_DctQ"/>
</dbReference>
<dbReference type="PANTHER" id="PTHR35011">
    <property type="entry name" value="2,3-DIKETO-L-GULONATE TRAP TRANSPORTER SMALL PERMEASE PROTEIN YIAM"/>
    <property type="match status" value="1"/>
</dbReference>
<name>A0A838XN63_9HYPH</name>
<dbReference type="Proteomes" id="UP000559404">
    <property type="component" value="Unassembled WGS sequence"/>
</dbReference>
<comment type="similarity">
    <text evidence="8 9">Belongs to the TRAP transporter small permease family.</text>
</comment>
<dbReference type="Pfam" id="PF04290">
    <property type="entry name" value="DctQ"/>
    <property type="match status" value="1"/>
</dbReference>
<protein>
    <recommendedName>
        <fullName evidence="9">TRAP transporter small permease protein</fullName>
    </recommendedName>
</protein>